<proteinExistence type="predicted"/>
<evidence type="ECO:0000313" key="2">
    <source>
        <dbReference type="EMBL" id="PLN76049.1"/>
    </source>
</evidence>
<name>A0A2J5HGG6_9EURO</name>
<dbReference type="PANTHER" id="PTHR35186">
    <property type="entry name" value="ANK_REP_REGION DOMAIN-CONTAINING PROTEIN"/>
    <property type="match status" value="1"/>
</dbReference>
<keyword evidence="3" id="KW-1185">Reference proteome</keyword>
<reference evidence="3" key="1">
    <citation type="submission" date="2017-12" db="EMBL/GenBank/DDBJ databases">
        <authorList>
            <consortium name="DOE Joint Genome Institute"/>
            <person name="Mondo S.J."/>
            <person name="Kjaerbolling I."/>
            <person name="Vesth T.C."/>
            <person name="Frisvad J.C."/>
            <person name="Nybo J.L."/>
            <person name="Theobald S."/>
            <person name="Kuo A."/>
            <person name="Bowyer P."/>
            <person name="Matsuda Y."/>
            <person name="Lyhne E.K."/>
            <person name="Kogle M.E."/>
            <person name="Clum A."/>
            <person name="Lipzen A."/>
            <person name="Salamov A."/>
            <person name="Ngan C.Y."/>
            <person name="Daum C."/>
            <person name="Chiniquy J."/>
            <person name="Barry K."/>
            <person name="LaButti K."/>
            <person name="Haridas S."/>
            <person name="Simmons B.A."/>
            <person name="Magnuson J.K."/>
            <person name="Mortensen U.H."/>
            <person name="Larsen T.O."/>
            <person name="Grigoriev I.V."/>
            <person name="Baker S.E."/>
            <person name="Andersen M.R."/>
            <person name="Nordberg H.P."/>
            <person name="Cantor M.N."/>
            <person name="Hua S.X."/>
        </authorList>
    </citation>
    <scope>NUCLEOTIDE SEQUENCE [LARGE SCALE GENOMIC DNA]</scope>
    <source>
        <strain evidence="3">IBT 19404</strain>
    </source>
</reference>
<protein>
    <recommendedName>
        <fullName evidence="1">DUF7580 domain-containing protein</fullName>
    </recommendedName>
</protein>
<dbReference type="InterPro" id="IPR056002">
    <property type="entry name" value="DUF7580"/>
</dbReference>
<dbReference type="AlphaFoldDB" id="A0A2J5HGG6"/>
<feature type="domain" description="DUF7580" evidence="1">
    <location>
        <begin position="202"/>
        <end position="557"/>
    </location>
</feature>
<dbReference type="PANTHER" id="PTHR35186:SF4">
    <property type="entry name" value="PRION-INHIBITION AND PROPAGATION HELO DOMAIN-CONTAINING PROTEIN"/>
    <property type="match status" value="1"/>
</dbReference>
<sequence length="563" mass="63650">MVTGIETTGVVLAILPLLVNQVDNYVQGLETLKSFRAKRYLADLHTYLENIENQRVLFVNTLEQALDGIVDYPHEIGELINDPGGSLWTSPSIQSGLEQKMGRSYEPFQRKMAELSHLLTLLTEKLELDHQQPQEYWDNASVVEREVKKFRHIFKKSVYTQLLNRIKEVNSLLRTLVQQTDELHFIRKRRLGLNQRLVWQKKSREAARSLYNIIIYGQCGACPCKDEHHIRFVLEPLPPKQVSLAGIPGNPRFRMVFSSKANGGVERAWTDGHEIEAESASNQHSLAISRLNMLLAQGGQSSTGARRVRSPSNTIQNICSTLSAVTISNEAKLPLGRLSDAQHQHSMYYVRCTTGRETWQSLEDLLAKGTTTTIPSVQPNSACGATFSRKSRSQLALNLACSVLQFHGTWLKANWRPSDILLPGEEGTTNFHSPYLLPSVETLKERTICNQQNSNSNSSILIQNEALFPLGLALVELSLCQNLDALYAPEDHDLIKAEAYLKTALRVMETVETESGRDYADVVRQCLLWHGRKQDSLEDEKLQERIFQLIILPLMEYSKIFEG</sequence>
<evidence type="ECO:0000313" key="3">
    <source>
        <dbReference type="Proteomes" id="UP000235023"/>
    </source>
</evidence>
<evidence type="ECO:0000259" key="1">
    <source>
        <dbReference type="Pfam" id="PF24476"/>
    </source>
</evidence>
<dbReference type="EMBL" id="KZ559629">
    <property type="protein sequence ID" value="PLN76049.1"/>
    <property type="molecule type" value="Genomic_DNA"/>
</dbReference>
<dbReference type="Pfam" id="PF24476">
    <property type="entry name" value="DUF7580"/>
    <property type="match status" value="1"/>
</dbReference>
<accession>A0A2J5HGG6</accession>
<organism evidence="2 3">
    <name type="scientific">Aspergillus taichungensis</name>
    <dbReference type="NCBI Taxonomy" id="482145"/>
    <lineage>
        <taxon>Eukaryota</taxon>
        <taxon>Fungi</taxon>
        <taxon>Dikarya</taxon>
        <taxon>Ascomycota</taxon>
        <taxon>Pezizomycotina</taxon>
        <taxon>Eurotiomycetes</taxon>
        <taxon>Eurotiomycetidae</taxon>
        <taxon>Eurotiales</taxon>
        <taxon>Aspergillaceae</taxon>
        <taxon>Aspergillus</taxon>
        <taxon>Aspergillus subgen. Circumdati</taxon>
    </lineage>
</organism>
<dbReference type="OrthoDB" id="3565018at2759"/>
<dbReference type="Proteomes" id="UP000235023">
    <property type="component" value="Unassembled WGS sequence"/>
</dbReference>
<gene>
    <name evidence="2" type="ORF">BDW42DRAFT_197411</name>
</gene>